<evidence type="ECO:0000313" key="6">
    <source>
        <dbReference type="EMBL" id="KAL3320705.1"/>
    </source>
</evidence>
<comment type="caution">
    <text evidence="6">The sequence shown here is derived from an EMBL/GenBank/DDBJ whole genome shotgun (WGS) entry which is preliminary data.</text>
</comment>
<evidence type="ECO:0000256" key="1">
    <source>
        <dbReference type="ARBA" id="ARBA00008998"/>
    </source>
</evidence>
<evidence type="ECO:0000256" key="2">
    <source>
        <dbReference type="ARBA" id="ARBA00016700"/>
    </source>
</evidence>
<keyword evidence="7" id="KW-1185">Reference proteome</keyword>
<dbReference type="PANTHER" id="PTHR13049">
    <property type="entry name" value="DUF814-RELATED"/>
    <property type="match status" value="1"/>
</dbReference>
<dbReference type="Pfam" id="PF05670">
    <property type="entry name" value="NFACT-R_1"/>
    <property type="match status" value="1"/>
</dbReference>
<accession>A0ABD2QMN9</accession>
<protein>
    <recommendedName>
        <fullName evidence="2">Coiled-coil domain-containing protein 25</fullName>
    </recommendedName>
</protein>
<evidence type="ECO:0000256" key="3">
    <source>
        <dbReference type="ARBA" id="ARBA00024214"/>
    </source>
</evidence>
<dbReference type="EMBL" id="JBJKFK010000035">
    <property type="protein sequence ID" value="KAL3320705.1"/>
    <property type="molecule type" value="Genomic_DNA"/>
</dbReference>
<dbReference type="InterPro" id="IPR039730">
    <property type="entry name" value="Jlp2/Ccd25"/>
</dbReference>
<reference evidence="6 7" key="1">
    <citation type="submission" date="2024-11" db="EMBL/GenBank/DDBJ databases">
        <title>Adaptive evolution of stress response genes in parasites aligns with host niche diversity.</title>
        <authorList>
            <person name="Hahn C."/>
            <person name="Resl P."/>
        </authorList>
    </citation>
    <scope>NUCLEOTIDE SEQUENCE [LARGE SCALE GENOMIC DNA]</scope>
    <source>
        <strain evidence="6">EGGRZ-B1_66</strain>
        <tissue evidence="6">Body</tissue>
    </source>
</reference>
<organism evidence="6 7">
    <name type="scientific">Cichlidogyrus casuarinus</name>
    <dbReference type="NCBI Taxonomy" id="1844966"/>
    <lineage>
        <taxon>Eukaryota</taxon>
        <taxon>Metazoa</taxon>
        <taxon>Spiralia</taxon>
        <taxon>Lophotrochozoa</taxon>
        <taxon>Platyhelminthes</taxon>
        <taxon>Monogenea</taxon>
        <taxon>Monopisthocotylea</taxon>
        <taxon>Dactylogyridea</taxon>
        <taxon>Ancyrocephalidae</taxon>
        <taxon>Cichlidogyrus</taxon>
    </lineage>
</organism>
<proteinExistence type="inferred from homology"/>
<gene>
    <name evidence="6" type="primary">CCDC25</name>
    <name evidence="6" type="ORF">Ciccas_000607</name>
</gene>
<name>A0ABD2QMN9_9PLAT</name>
<sequence length="210" mass="24624">MVFYYETVFAGKTILLYRGKDKYENEDLIKYGWEEDVWFHVDEVSSAHIYMRLPQGMSIETIPNELIMLCSKLTKENSIEGCKQTKSKIVYTLWSNLKKTGDMAVGQVSFHDRSRVYRVTIEKSACKDEIKALEKCCREEENPNLAEMKEKHLAELRRQELDNKKAMEKQQSKIAAERQKDKEARSYDRLFADDKMCSNQDKGNDSDDFM</sequence>
<comment type="similarity">
    <text evidence="1">Belongs to the CCDC25 family.</text>
</comment>
<feature type="domain" description="NFACT RNA-binding" evidence="5">
    <location>
        <begin position="1"/>
        <end position="112"/>
    </location>
</feature>
<dbReference type="AlphaFoldDB" id="A0ABD2QMN9"/>
<dbReference type="Proteomes" id="UP001626550">
    <property type="component" value="Unassembled WGS sequence"/>
</dbReference>
<dbReference type="PANTHER" id="PTHR13049:SF2">
    <property type="entry name" value="COILED-COIL DOMAIN-CONTAINING PROTEIN 25"/>
    <property type="match status" value="1"/>
</dbReference>
<comment type="subunit">
    <text evidence="3">Interacts (via cytoplasmic region) with ILK.</text>
</comment>
<evidence type="ECO:0000256" key="4">
    <source>
        <dbReference type="SAM" id="MobiDB-lite"/>
    </source>
</evidence>
<evidence type="ECO:0000259" key="5">
    <source>
        <dbReference type="Pfam" id="PF05670"/>
    </source>
</evidence>
<feature type="region of interest" description="Disordered" evidence="4">
    <location>
        <begin position="159"/>
        <end position="187"/>
    </location>
</feature>
<dbReference type="InterPro" id="IPR008532">
    <property type="entry name" value="NFACT_RNA-bd"/>
</dbReference>
<evidence type="ECO:0000313" key="7">
    <source>
        <dbReference type="Proteomes" id="UP001626550"/>
    </source>
</evidence>